<dbReference type="Proteomes" id="UP000193689">
    <property type="component" value="Unassembled WGS sequence"/>
</dbReference>
<feature type="region of interest" description="Disordered" evidence="1">
    <location>
        <begin position="88"/>
        <end position="123"/>
    </location>
</feature>
<proteinExistence type="predicted"/>
<feature type="region of interest" description="Disordered" evidence="1">
    <location>
        <begin position="1"/>
        <end position="23"/>
    </location>
</feature>
<feature type="compositionally biased region" description="Basic and acidic residues" evidence="1">
    <location>
        <begin position="1"/>
        <end position="11"/>
    </location>
</feature>
<dbReference type="RefSeq" id="XP_040715110.1">
    <property type="nucleotide sequence ID" value="XM_040863996.1"/>
</dbReference>
<dbReference type="AlphaFoldDB" id="A0A1Y2DW11"/>
<gene>
    <name evidence="2" type="ORF">BCR38DRAFT_486194</name>
</gene>
<dbReference type="EMBL" id="MCFJ01000008">
    <property type="protein sequence ID" value="ORY63453.1"/>
    <property type="molecule type" value="Genomic_DNA"/>
</dbReference>
<organism evidence="2 3">
    <name type="scientific">Pseudomassariella vexata</name>
    <dbReference type="NCBI Taxonomy" id="1141098"/>
    <lineage>
        <taxon>Eukaryota</taxon>
        <taxon>Fungi</taxon>
        <taxon>Dikarya</taxon>
        <taxon>Ascomycota</taxon>
        <taxon>Pezizomycotina</taxon>
        <taxon>Sordariomycetes</taxon>
        <taxon>Xylariomycetidae</taxon>
        <taxon>Amphisphaeriales</taxon>
        <taxon>Pseudomassariaceae</taxon>
        <taxon>Pseudomassariella</taxon>
    </lineage>
</organism>
<name>A0A1Y2DW11_9PEZI</name>
<evidence type="ECO:0000313" key="3">
    <source>
        <dbReference type="Proteomes" id="UP000193689"/>
    </source>
</evidence>
<reference evidence="2 3" key="1">
    <citation type="submission" date="2016-07" db="EMBL/GenBank/DDBJ databases">
        <title>Pervasive Adenine N6-methylation of Active Genes in Fungi.</title>
        <authorList>
            <consortium name="DOE Joint Genome Institute"/>
            <person name="Mondo S.J."/>
            <person name="Dannebaum R.O."/>
            <person name="Kuo R.C."/>
            <person name="Labutti K."/>
            <person name="Haridas S."/>
            <person name="Kuo A."/>
            <person name="Salamov A."/>
            <person name="Ahrendt S.R."/>
            <person name="Lipzen A."/>
            <person name="Sullivan W."/>
            <person name="Andreopoulos W.B."/>
            <person name="Clum A."/>
            <person name="Lindquist E."/>
            <person name="Daum C."/>
            <person name="Ramamoorthy G.K."/>
            <person name="Gryganskyi A."/>
            <person name="Culley D."/>
            <person name="Magnuson J.K."/>
            <person name="James T.Y."/>
            <person name="O'Malley M.A."/>
            <person name="Stajich J.E."/>
            <person name="Spatafora J.W."/>
            <person name="Visel A."/>
            <person name="Grigoriev I.V."/>
        </authorList>
    </citation>
    <scope>NUCLEOTIDE SEQUENCE [LARGE SCALE GENOMIC DNA]</scope>
    <source>
        <strain evidence="2 3">CBS 129021</strain>
    </source>
</reference>
<comment type="caution">
    <text evidence="2">The sequence shown here is derived from an EMBL/GenBank/DDBJ whole genome shotgun (WGS) entry which is preliminary data.</text>
</comment>
<evidence type="ECO:0000256" key="1">
    <source>
        <dbReference type="SAM" id="MobiDB-lite"/>
    </source>
</evidence>
<dbReference type="GeneID" id="63780208"/>
<keyword evidence="3" id="KW-1185">Reference proteome</keyword>
<sequence>MKELYMRHAADSRSNSANKSNRNGSIQVYYDSSQAALASLDRGQVYSHHEIAATHPVLMRAAVKYSNPPLAMPDHGQDMTHRHKNIRSKAKKHTDVEGNNEGIHRDKTWRSAQKHSHGKGKPMGTQMMTVCLMQVVVMNVAAQPVKKRNAAIEALEAHRSAG</sequence>
<accession>A0A1Y2DW11</accession>
<protein>
    <submittedName>
        <fullName evidence="2">Uncharacterized protein</fullName>
    </submittedName>
</protein>
<evidence type="ECO:0000313" key="2">
    <source>
        <dbReference type="EMBL" id="ORY63453.1"/>
    </source>
</evidence>
<feature type="compositionally biased region" description="Low complexity" evidence="1">
    <location>
        <begin position="12"/>
        <end position="23"/>
    </location>
</feature>
<dbReference type="InParanoid" id="A0A1Y2DW11"/>